<organism evidence="1">
    <name type="scientific">uncultured bacterium</name>
    <name type="common">gcode 4</name>
    <dbReference type="NCBI Taxonomy" id="1234023"/>
    <lineage>
        <taxon>Bacteria</taxon>
        <taxon>environmental samples</taxon>
    </lineage>
</organism>
<comment type="caution">
    <text evidence="1">The sequence shown here is derived from an EMBL/GenBank/DDBJ whole genome shotgun (WGS) entry which is preliminary data.</text>
</comment>
<gene>
    <name evidence="1" type="ORF">ACD_2C00025G0010</name>
</gene>
<accession>K2GIF8</accession>
<dbReference type="EMBL" id="AMFJ01000025">
    <property type="protein sequence ID" value="EKE30219.1"/>
    <property type="molecule type" value="Genomic_DNA"/>
</dbReference>
<evidence type="ECO:0008006" key="2">
    <source>
        <dbReference type="Google" id="ProtNLM"/>
    </source>
</evidence>
<name>K2GIF8_9BACT</name>
<evidence type="ECO:0000313" key="1">
    <source>
        <dbReference type="EMBL" id="EKE30219.1"/>
    </source>
</evidence>
<protein>
    <recommendedName>
        <fullName evidence="2">HD domain-containing protein</fullName>
    </recommendedName>
</protein>
<dbReference type="AlphaFoldDB" id="K2GIF8"/>
<proteinExistence type="predicted"/>
<sequence length="210" mass="25590">MQNATDNNTSRQELKFRRLVDYLVSDSKERIIKAAFPEIFSQKWFWKWRFHKWDVYDHTRETISNFKSMSFLPDKIKRYLNTQIDWISREALLLIAMAFHDSGKKPQFGITGKTKFHADYTMDNQFEAISERFHLTANQKEYVWNIIRYHDINPENLWPNEELFKTIWIYIEHNIISYCDLYATMWSDCSDEDLIIRRETVERRLLEIEI</sequence>
<reference evidence="1" key="1">
    <citation type="journal article" date="2012" name="Science">
        <title>Fermentation, hydrogen, and sulfur metabolism in multiple uncultivated bacterial phyla.</title>
        <authorList>
            <person name="Wrighton K.C."/>
            <person name="Thomas B.C."/>
            <person name="Sharon I."/>
            <person name="Miller C.S."/>
            <person name="Castelle C.J."/>
            <person name="VerBerkmoes N.C."/>
            <person name="Wilkins M.J."/>
            <person name="Hettich R.L."/>
            <person name="Lipton M.S."/>
            <person name="Williams K.H."/>
            <person name="Long P.E."/>
            <person name="Banfield J.F."/>
        </authorList>
    </citation>
    <scope>NUCLEOTIDE SEQUENCE [LARGE SCALE GENOMIC DNA]</scope>
</reference>
<dbReference type="SUPFAM" id="SSF109604">
    <property type="entry name" value="HD-domain/PDEase-like"/>
    <property type="match status" value="1"/>
</dbReference>